<organism evidence="2 3">
    <name type="scientific">Roseospira navarrensis</name>
    <dbReference type="NCBI Taxonomy" id="140058"/>
    <lineage>
        <taxon>Bacteria</taxon>
        <taxon>Pseudomonadati</taxon>
        <taxon>Pseudomonadota</taxon>
        <taxon>Alphaproteobacteria</taxon>
        <taxon>Rhodospirillales</taxon>
        <taxon>Rhodospirillaceae</taxon>
        <taxon>Roseospira</taxon>
    </lineage>
</organism>
<reference evidence="2 3" key="1">
    <citation type="submission" date="2019-10" db="EMBL/GenBank/DDBJ databases">
        <title>Draft whole-genome sequence of the purple nonsulfur photosynthetic bacterium Roseospira navarrensis DSM 15114.</title>
        <authorList>
            <person name="Kyndt J.A."/>
            <person name="Meyer T.E."/>
        </authorList>
    </citation>
    <scope>NUCLEOTIDE SEQUENCE [LARGE SCALE GENOMIC DNA]</scope>
    <source>
        <strain evidence="2 3">DSM 15114</strain>
    </source>
</reference>
<evidence type="ECO:0000313" key="2">
    <source>
        <dbReference type="EMBL" id="MQX34895.1"/>
    </source>
</evidence>
<sequence>MARRRGRFTGDDSSSVLLKILGVLLIGVVVGGGVLLATWDMKAPTRPVEKVLDNDRF</sequence>
<feature type="transmembrane region" description="Helical" evidence="1">
    <location>
        <begin position="20"/>
        <end position="39"/>
    </location>
</feature>
<protein>
    <submittedName>
        <fullName evidence="2">Uncharacterized protein</fullName>
    </submittedName>
</protein>
<keyword evidence="1" id="KW-1133">Transmembrane helix</keyword>
<dbReference type="EMBL" id="WIVE01000001">
    <property type="protein sequence ID" value="MQX34895.1"/>
    <property type="molecule type" value="Genomic_DNA"/>
</dbReference>
<dbReference type="Proteomes" id="UP000434582">
    <property type="component" value="Unassembled WGS sequence"/>
</dbReference>
<accession>A0A7X1ZAB2</accession>
<dbReference type="RefSeq" id="WP_153339853.1">
    <property type="nucleotide sequence ID" value="NZ_WIVE01000001.1"/>
</dbReference>
<keyword evidence="1" id="KW-0472">Membrane</keyword>
<evidence type="ECO:0000256" key="1">
    <source>
        <dbReference type="SAM" id="Phobius"/>
    </source>
</evidence>
<keyword evidence="3" id="KW-1185">Reference proteome</keyword>
<comment type="caution">
    <text evidence="2">The sequence shown here is derived from an EMBL/GenBank/DDBJ whole genome shotgun (WGS) entry which is preliminary data.</text>
</comment>
<dbReference type="AlphaFoldDB" id="A0A7X1ZAB2"/>
<keyword evidence="1" id="KW-0812">Transmembrane</keyword>
<gene>
    <name evidence="2" type="ORF">GHC57_00025</name>
</gene>
<evidence type="ECO:0000313" key="3">
    <source>
        <dbReference type="Proteomes" id="UP000434582"/>
    </source>
</evidence>
<proteinExistence type="predicted"/>
<name>A0A7X1ZAB2_9PROT</name>